<keyword evidence="1" id="KW-1133">Transmembrane helix</keyword>
<sequence>MLERLLKEEWQLLILIVILTVSGSLLLGKLQESYYCGNVDSCIVWGSKAGFWIINFFYALFGFLALKEVLISKFTKRPVSQTALVILAILTAVYIIFILASFRSYIKVTPKYLEVGDFTLNAVSSKAIHQVLWEDIKGIGIQLSKGKYSCHYYPYLFLKEGKSYELPANLIDDQSALLRYLRDFKGFPVLETKGNC</sequence>
<keyword evidence="1" id="KW-0472">Membrane</keyword>
<proteinExistence type="predicted"/>
<gene>
    <name evidence="2" type="ORF">UU67_C0022G0015</name>
</gene>
<dbReference type="EMBL" id="LCBN01000022">
    <property type="protein sequence ID" value="KKS13549.1"/>
    <property type="molecule type" value="Genomic_DNA"/>
</dbReference>
<reference evidence="2 3" key="1">
    <citation type="journal article" date="2015" name="Nature">
        <title>rRNA introns, odd ribosomes, and small enigmatic genomes across a large radiation of phyla.</title>
        <authorList>
            <person name="Brown C.T."/>
            <person name="Hug L.A."/>
            <person name="Thomas B.C."/>
            <person name="Sharon I."/>
            <person name="Castelle C.J."/>
            <person name="Singh A."/>
            <person name="Wilkins M.J."/>
            <person name="Williams K.H."/>
            <person name="Banfield J.F."/>
        </authorList>
    </citation>
    <scope>NUCLEOTIDE SEQUENCE [LARGE SCALE GENOMIC DNA]</scope>
</reference>
<evidence type="ECO:0000313" key="3">
    <source>
        <dbReference type="Proteomes" id="UP000034753"/>
    </source>
</evidence>
<keyword evidence="1" id="KW-0812">Transmembrane</keyword>
<protein>
    <submittedName>
        <fullName evidence="2">Uncharacterized protein</fullName>
    </submittedName>
</protein>
<feature type="transmembrane region" description="Helical" evidence="1">
    <location>
        <begin position="50"/>
        <end position="70"/>
    </location>
</feature>
<evidence type="ECO:0000313" key="2">
    <source>
        <dbReference type="EMBL" id="KKS13549.1"/>
    </source>
</evidence>
<dbReference type="AlphaFoldDB" id="A0A0G0WL58"/>
<organism evidence="2 3">
    <name type="scientific">Candidatus Daviesbacteria bacterium GW2011_GWB1_41_5</name>
    <dbReference type="NCBI Taxonomy" id="1618429"/>
    <lineage>
        <taxon>Bacteria</taxon>
        <taxon>Candidatus Daviesiibacteriota</taxon>
    </lineage>
</organism>
<evidence type="ECO:0000256" key="1">
    <source>
        <dbReference type="SAM" id="Phobius"/>
    </source>
</evidence>
<comment type="caution">
    <text evidence="2">The sequence shown here is derived from an EMBL/GenBank/DDBJ whole genome shotgun (WGS) entry which is preliminary data.</text>
</comment>
<dbReference type="Proteomes" id="UP000034753">
    <property type="component" value="Unassembled WGS sequence"/>
</dbReference>
<accession>A0A0G0WL58</accession>
<feature type="transmembrane region" description="Helical" evidence="1">
    <location>
        <begin position="12"/>
        <end position="30"/>
    </location>
</feature>
<feature type="transmembrane region" description="Helical" evidence="1">
    <location>
        <begin position="82"/>
        <end position="102"/>
    </location>
</feature>
<name>A0A0G0WL58_9BACT</name>